<organism evidence="1 2">
    <name type="scientific">Ligilactobacillus ubinensis</name>
    <dbReference type="NCBI Taxonomy" id="2876789"/>
    <lineage>
        <taxon>Bacteria</taxon>
        <taxon>Bacillati</taxon>
        <taxon>Bacillota</taxon>
        <taxon>Bacilli</taxon>
        <taxon>Lactobacillales</taxon>
        <taxon>Lactobacillaceae</taxon>
        <taxon>Ligilactobacillus</taxon>
    </lineage>
</organism>
<dbReference type="Proteomes" id="UP001139006">
    <property type="component" value="Unassembled WGS sequence"/>
</dbReference>
<protein>
    <submittedName>
        <fullName evidence="1">Uncharacterized protein</fullName>
    </submittedName>
</protein>
<keyword evidence="2" id="KW-1185">Reference proteome</keyword>
<sequence length="132" mass="15448">MGLFINQTDFKEYLLHQYPELDYDASRVLVAISTVKANPIINCLYVTDNFFFAARYHSAMAFFSDGLSLKQTEIVKMYLIDKWLSTNLVIETNIMLKTGDKLVLKMNLPKLNRTPWHVHNLKLLRQRLPLQK</sequence>
<dbReference type="EMBL" id="JAIULA010000017">
    <property type="protein sequence ID" value="MCP0887438.1"/>
    <property type="molecule type" value="Genomic_DNA"/>
</dbReference>
<dbReference type="RefSeq" id="WP_253361284.1">
    <property type="nucleotide sequence ID" value="NZ_JAIULA010000017.1"/>
</dbReference>
<name>A0A9X2FP03_9LACO</name>
<evidence type="ECO:0000313" key="1">
    <source>
        <dbReference type="EMBL" id="MCP0887438.1"/>
    </source>
</evidence>
<proteinExistence type="predicted"/>
<gene>
    <name evidence="1" type="ORF">LB941_08825</name>
</gene>
<comment type="caution">
    <text evidence="1">The sequence shown here is derived from an EMBL/GenBank/DDBJ whole genome shotgun (WGS) entry which is preliminary data.</text>
</comment>
<evidence type="ECO:0000313" key="2">
    <source>
        <dbReference type="Proteomes" id="UP001139006"/>
    </source>
</evidence>
<dbReference type="AlphaFoldDB" id="A0A9X2FP03"/>
<accession>A0A9X2FP03</accession>
<reference evidence="1 2" key="1">
    <citation type="journal article" date="2023" name="Int. J. Syst. Evol. Microbiol.">
        <title>Ligilactobacillus ubinensis sp. nov., a novel species isolated from the wild ferment of a durian fruit (Durio zibethinus).</title>
        <authorList>
            <person name="Heng Y.C."/>
            <person name="Menon N."/>
            <person name="Chen B."/>
            <person name="Loo B.Z.L."/>
            <person name="Wong G.W.J."/>
            <person name="Lim A.C.H."/>
            <person name="Silvaraju S."/>
            <person name="Kittelmann S."/>
        </authorList>
    </citation>
    <scope>NUCLEOTIDE SEQUENCE [LARGE SCALE GENOMIC DNA]</scope>
    <source>
        <strain evidence="1 2">WILCCON 0076</strain>
    </source>
</reference>